<dbReference type="SMART" id="SM01271">
    <property type="entry name" value="LSM14"/>
    <property type="match status" value="1"/>
</dbReference>
<evidence type="ECO:0000313" key="4">
    <source>
        <dbReference type="Proteomes" id="UP000824890"/>
    </source>
</evidence>
<feature type="non-terminal residue" evidence="3">
    <location>
        <position position="1"/>
    </location>
</feature>
<dbReference type="PANTHER" id="PTHR12111:SF12">
    <property type="entry name" value="BNAA09G28730D PROTEIN"/>
    <property type="match status" value="1"/>
</dbReference>
<feature type="region of interest" description="Disordered" evidence="1">
    <location>
        <begin position="592"/>
        <end position="619"/>
    </location>
</feature>
<dbReference type="PANTHER" id="PTHR12111">
    <property type="entry name" value="SPLICING FACTOR YJU2"/>
    <property type="match status" value="1"/>
</dbReference>
<keyword evidence="4" id="KW-1185">Reference proteome</keyword>
<dbReference type="SUPFAM" id="SSF50182">
    <property type="entry name" value="Sm-like ribonucleoproteins"/>
    <property type="match status" value="1"/>
</dbReference>
<name>A0ABQ7ZEA6_BRANA</name>
<sequence>EIRYEGILYNINTDESIIGLQNVRSFGTEGRKKDGPQVPPSEKVYEYILFRGTIIKDLLVKASPPPPATINNDPAIIQSHYPSPIPTSSSLPLPQAILCMTLVLIMDNLHGMGFQNSMPLYQPARILHPTSKLSSPIAATVSDSTPSCAANAKQPLQYPNFNPPPPSGSSTLLGSSLPSSLFPYISSSQTLAPSSLPFSSLPMTLFSGMQSALPSAPSPSLASEMAPPLLSNKAPITIPPTLPQDTNLLPFFLSTTRVAETSAGLPLSDKPSLVTGPISVPQTTPLTSAAAGASSSVSEDKPKPVLSTLSAARADNFYYPPEWTPDQGSLNKFQGQHPLRERARKLGEGILIIRFEMPYNIWCGGCNSMIAKGVRFNAEKKQVGNYYSTKIWSFAMKAPCCKQEIVIQTDPQNCEYVITSGAQKKVEEYDVEDAETMELTAEEEKGKLADPFYRLEHQEVDLQKKKAAEPLLVRLQRVSDARHADDYSLNKALRAQIRGHRKRVGEEEAASRKLGLGIRLLPKSEEDIAAASKVKFKTKFDKNRKDKRALIHASSIFPESSYSMSSSSKKRLELEAKRRKICGASASSLLSGGFKASSLSKKQSSASKYKSSTVSVRMM</sequence>
<feature type="domain" description="Sm" evidence="2">
    <location>
        <begin position="1"/>
        <end position="64"/>
    </location>
</feature>
<gene>
    <name evidence="3" type="ORF">HID58_065932</name>
</gene>
<dbReference type="EMBL" id="JAGKQM010000015">
    <property type="protein sequence ID" value="KAH0878538.1"/>
    <property type="molecule type" value="Genomic_DNA"/>
</dbReference>
<proteinExistence type="predicted"/>
<dbReference type="Gene3D" id="2.30.30.100">
    <property type="match status" value="1"/>
</dbReference>
<dbReference type="InterPro" id="IPR010920">
    <property type="entry name" value="LSM_dom_sf"/>
</dbReference>
<feature type="region of interest" description="Disordered" evidence="1">
    <location>
        <begin position="152"/>
        <end position="172"/>
    </location>
</feature>
<feature type="compositionally biased region" description="Low complexity" evidence="1">
    <location>
        <begin position="288"/>
        <end position="297"/>
    </location>
</feature>
<dbReference type="PROSITE" id="PS52002">
    <property type="entry name" value="SM"/>
    <property type="match status" value="1"/>
</dbReference>
<evidence type="ECO:0000313" key="3">
    <source>
        <dbReference type="EMBL" id="KAH0878538.1"/>
    </source>
</evidence>
<dbReference type="InterPro" id="IPR025609">
    <property type="entry name" value="Lsm14-like_N"/>
</dbReference>
<dbReference type="InterPro" id="IPR047575">
    <property type="entry name" value="Sm"/>
</dbReference>
<evidence type="ECO:0000259" key="2">
    <source>
        <dbReference type="PROSITE" id="PS52002"/>
    </source>
</evidence>
<feature type="compositionally biased region" description="Low complexity" evidence="1">
    <location>
        <begin position="592"/>
        <end position="612"/>
    </location>
</feature>
<dbReference type="InterPro" id="IPR007590">
    <property type="entry name" value="Saf4/Yju2"/>
</dbReference>
<evidence type="ECO:0000256" key="1">
    <source>
        <dbReference type="SAM" id="MobiDB-lite"/>
    </source>
</evidence>
<accession>A0ABQ7ZEA6</accession>
<dbReference type="Pfam" id="PF12701">
    <property type="entry name" value="LSM14"/>
    <property type="match status" value="1"/>
</dbReference>
<protein>
    <recommendedName>
        <fullName evidence="2">Sm domain-containing protein</fullName>
    </recommendedName>
</protein>
<feature type="region of interest" description="Disordered" evidence="1">
    <location>
        <begin position="264"/>
        <end position="302"/>
    </location>
</feature>
<dbReference type="CDD" id="cd01736">
    <property type="entry name" value="LSm14_N"/>
    <property type="match status" value="1"/>
</dbReference>
<comment type="caution">
    <text evidence="3">The sequence shown here is derived from an EMBL/GenBank/DDBJ whole genome shotgun (WGS) entry which is preliminary data.</text>
</comment>
<dbReference type="Proteomes" id="UP000824890">
    <property type="component" value="Unassembled WGS sequence"/>
</dbReference>
<organism evidence="3 4">
    <name type="scientific">Brassica napus</name>
    <name type="common">Rape</name>
    <dbReference type="NCBI Taxonomy" id="3708"/>
    <lineage>
        <taxon>Eukaryota</taxon>
        <taxon>Viridiplantae</taxon>
        <taxon>Streptophyta</taxon>
        <taxon>Embryophyta</taxon>
        <taxon>Tracheophyta</taxon>
        <taxon>Spermatophyta</taxon>
        <taxon>Magnoliopsida</taxon>
        <taxon>eudicotyledons</taxon>
        <taxon>Gunneridae</taxon>
        <taxon>Pentapetalae</taxon>
        <taxon>rosids</taxon>
        <taxon>malvids</taxon>
        <taxon>Brassicales</taxon>
        <taxon>Brassicaceae</taxon>
        <taxon>Brassiceae</taxon>
        <taxon>Brassica</taxon>
    </lineage>
</organism>
<reference evidence="3 4" key="1">
    <citation type="submission" date="2021-05" db="EMBL/GenBank/DDBJ databases">
        <title>Genome Assembly of Synthetic Allotetraploid Brassica napus Reveals Homoeologous Exchanges between Subgenomes.</title>
        <authorList>
            <person name="Davis J.T."/>
        </authorList>
    </citation>
    <scope>NUCLEOTIDE SEQUENCE [LARGE SCALE GENOMIC DNA]</scope>
    <source>
        <strain evidence="4">cv. Da-Ae</strain>
        <tissue evidence="3">Seedling</tissue>
    </source>
</reference>
<dbReference type="Pfam" id="PF04502">
    <property type="entry name" value="Saf4_Yju2"/>
    <property type="match status" value="1"/>
</dbReference>